<proteinExistence type="predicted"/>
<keyword evidence="1" id="KW-1133">Transmembrane helix</keyword>
<accession>A0A1L9SLQ9</accession>
<dbReference type="Proteomes" id="UP000184188">
    <property type="component" value="Unassembled WGS sequence"/>
</dbReference>
<dbReference type="GeneID" id="34608888"/>
<dbReference type="AlphaFoldDB" id="A0A1L9SLQ9"/>
<keyword evidence="1" id="KW-0812">Transmembrane</keyword>
<evidence type="ECO:0000313" key="2">
    <source>
        <dbReference type="EMBL" id="OJJ48128.1"/>
    </source>
</evidence>
<sequence length="131" mass="14528">MQHRTHPCFSLIAATRIWLSFLLMPVIFPIPDSSCRPVSGQPHLQRTPWIDEPILPGLPINEITGAGAVMHCLAESRLQSLVELLLGLNLYLDGSVPAPKDWADDRDDKIHITDPSAIWSRFGSGITTQVH</sequence>
<dbReference type="EMBL" id="KV878339">
    <property type="protein sequence ID" value="OJJ48128.1"/>
    <property type="molecule type" value="Genomic_DNA"/>
</dbReference>
<gene>
    <name evidence="2" type="ORF">ASPZODRAFT_130055</name>
</gene>
<dbReference type="VEuPathDB" id="FungiDB:ASPZODRAFT_130055"/>
<evidence type="ECO:0000313" key="3">
    <source>
        <dbReference type="Proteomes" id="UP000184188"/>
    </source>
</evidence>
<name>A0A1L9SLQ9_9EURO</name>
<organism evidence="2 3">
    <name type="scientific">Penicilliopsis zonata CBS 506.65</name>
    <dbReference type="NCBI Taxonomy" id="1073090"/>
    <lineage>
        <taxon>Eukaryota</taxon>
        <taxon>Fungi</taxon>
        <taxon>Dikarya</taxon>
        <taxon>Ascomycota</taxon>
        <taxon>Pezizomycotina</taxon>
        <taxon>Eurotiomycetes</taxon>
        <taxon>Eurotiomycetidae</taxon>
        <taxon>Eurotiales</taxon>
        <taxon>Aspergillaceae</taxon>
        <taxon>Penicilliopsis</taxon>
    </lineage>
</organism>
<keyword evidence="3" id="KW-1185">Reference proteome</keyword>
<protein>
    <submittedName>
        <fullName evidence="2">Uncharacterized protein</fullName>
    </submittedName>
</protein>
<reference evidence="3" key="1">
    <citation type="journal article" date="2017" name="Genome Biol.">
        <title>Comparative genomics reveals high biological diversity and specific adaptations in the industrially and medically important fungal genus Aspergillus.</title>
        <authorList>
            <person name="de Vries R.P."/>
            <person name="Riley R."/>
            <person name="Wiebenga A."/>
            <person name="Aguilar-Osorio G."/>
            <person name="Amillis S."/>
            <person name="Uchima C.A."/>
            <person name="Anderluh G."/>
            <person name="Asadollahi M."/>
            <person name="Askin M."/>
            <person name="Barry K."/>
            <person name="Battaglia E."/>
            <person name="Bayram O."/>
            <person name="Benocci T."/>
            <person name="Braus-Stromeyer S.A."/>
            <person name="Caldana C."/>
            <person name="Canovas D."/>
            <person name="Cerqueira G.C."/>
            <person name="Chen F."/>
            <person name="Chen W."/>
            <person name="Choi C."/>
            <person name="Clum A."/>
            <person name="Dos Santos R.A."/>
            <person name="Damasio A.R."/>
            <person name="Diallinas G."/>
            <person name="Emri T."/>
            <person name="Fekete E."/>
            <person name="Flipphi M."/>
            <person name="Freyberg S."/>
            <person name="Gallo A."/>
            <person name="Gournas C."/>
            <person name="Habgood R."/>
            <person name="Hainaut M."/>
            <person name="Harispe M.L."/>
            <person name="Henrissat B."/>
            <person name="Hilden K.S."/>
            <person name="Hope R."/>
            <person name="Hossain A."/>
            <person name="Karabika E."/>
            <person name="Karaffa L."/>
            <person name="Karanyi Z."/>
            <person name="Krasevec N."/>
            <person name="Kuo A."/>
            <person name="Kusch H."/>
            <person name="LaButti K."/>
            <person name="Lagendijk E.L."/>
            <person name="Lapidus A."/>
            <person name="Levasseur A."/>
            <person name="Lindquist E."/>
            <person name="Lipzen A."/>
            <person name="Logrieco A.F."/>
            <person name="MacCabe A."/>
            <person name="Maekelae M.R."/>
            <person name="Malavazi I."/>
            <person name="Melin P."/>
            <person name="Meyer V."/>
            <person name="Mielnichuk N."/>
            <person name="Miskei M."/>
            <person name="Molnar A.P."/>
            <person name="Mule G."/>
            <person name="Ngan C.Y."/>
            <person name="Orejas M."/>
            <person name="Orosz E."/>
            <person name="Ouedraogo J.P."/>
            <person name="Overkamp K.M."/>
            <person name="Park H.-S."/>
            <person name="Perrone G."/>
            <person name="Piumi F."/>
            <person name="Punt P.J."/>
            <person name="Ram A.F."/>
            <person name="Ramon A."/>
            <person name="Rauscher S."/>
            <person name="Record E."/>
            <person name="Riano-Pachon D.M."/>
            <person name="Robert V."/>
            <person name="Roehrig J."/>
            <person name="Ruller R."/>
            <person name="Salamov A."/>
            <person name="Salih N.S."/>
            <person name="Samson R.A."/>
            <person name="Sandor E."/>
            <person name="Sanguinetti M."/>
            <person name="Schuetze T."/>
            <person name="Sepcic K."/>
            <person name="Shelest E."/>
            <person name="Sherlock G."/>
            <person name="Sophianopoulou V."/>
            <person name="Squina F.M."/>
            <person name="Sun H."/>
            <person name="Susca A."/>
            <person name="Todd R.B."/>
            <person name="Tsang A."/>
            <person name="Unkles S.E."/>
            <person name="van de Wiele N."/>
            <person name="van Rossen-Uffink D."/>
            <person name="Oliveira J.V."/>
            <person name="Vesth T.C."/>
            <person name="Visser J."/>
            <person name="Yu J.-H."/>
            <person name="Zhou M."/>
            <person name="Andersen M.R."/>
            <person name="Archer D.B."/>
            <person name="Baker S.E."/>
            <person name="Benoit I."/>
            <person name="Brakhage A.A."/>
            <person name="Braus G.H."/>
            <person name="Fischer R."/>
            <person name="Frisvad J.C."/>
            <person name="Goldman G.H."/>
            <person name="Houbraken J."/>
            <person name="Oakley B."/>
            <person name="Pocsi I."/>
            <person name="Scazzocchio C."/>
            <person name="Seiboth B."/>
            <person name="vanKuyk P.A."/>
            <person name="Wortman J."/>
            <person name="Dyer P.S."/>
            <person name="Grigoriev I.V."/>
        </authorList>
    </citation>
    <scope>NUCLEOTIDE SEQUENCE [LARGE SCALE GENOMIC DNA]</scope>
    <source>
        <strain evidence="3">CBS 506.65</strain>
    </source>
</reference>
<keyword evidence="1" id="KW-0472">Membrane</keyword>
<feature type="transmembrane region" description="Helical" evidence="1">
    <location>
        <begin position="7"/>
        <end position="28"/>
    </location>
</feature>
<dbReference type="RefSeq" id="XP_022582638.1">
    <property type="nucleotide sequence ID" value="XM_022722423.1"/>
</dbReference>
<evidence type="ECO:0000256" key="1">
    <source>
        <dbReference type="SAM" id="Phobius"/>
    </source>
</evidence>